<dbReference type="GO" id="GO:0000001">
    <property type="term" value="P:mitochondrion inheritance"/>
    <property type="evidence" value="ECO:0007669"/>
    <property type="project" value="InterPro"/>
</dbReference>
<comment type="caution">
    <text evidence="11">The sequence shown here is derived from an EMBL/GenBank/DDBJ whole genome shotgun (WGS) entry which is preliminary data.</text>
</comment>
<accession>A0A9W8EFG2</accession>
<keyword evidence="6" id="KW-1133">Transmembrane helix</keyword>
<keyword evidence="8" id="KW-0472">Membrane</keyword>
<evidence type="ECO:0000256" key="4">
    <source>
        <dbReference type="ARBA" id="ARBA00022792"/>
    </source>
</evidence>
<feature type="region of interest" description="Disordered" evidence="10">
    <location>
        <begin position="105"/>
        <end position="133"/>
    </location>
</feature>
<keyword evidence="3" id="KW-0812">Transmembrane</keyword>
<keyword evidence="5" id="KW-0809">Transit peptide</keyword>
<evidence type="ECO:0000256" key="3">
    <source>
        <dbReference type="ARBA" id="ARBA00022692"/>
    </source>
</evidence>
<feature type="compositionally biased region" description="Low complexity" evidence="10">
    <location>
        <begin position="662"/>
        <end position="675"/>
    </location>
</feature>
<evidence type="ECO:0000256" key="9">
    <source>
        <dbReference type="ARBA" id="ARBA00025191"/>
    </source>
</evidence>
<organism evidence="11 12">
    <name type="scientific">Dimargaris verticillata</name>
    <dbReference type="NCBI Taxonomy" id="2761393"/>
    <lineage>
        <taxon>Eukaryota</taxon>
        <taxon>Fungi</taxon>
        <taxon>Fungi incertae sedis</taxon>
        <taxon>Zoopagomycota</taxon>
        <taxon>Kickxellomycotina</taxon>
        <taxon>Dimargaritomycetes</taxon>
        <taxon>Dimargaritales</taxon>
        <taxon>Dimargaritaceae</taxon>
        <taxon>Dimargaris</taxon>
    </lineage>
</organism>
<sequence length="817" mass="91974">MPLLPSMLLGRLQRGFRLGPTWLRTQSLGTLLARRPHSRPTLLPRPLHFALPIGIRPFHVRATWVVAADVRWRQRSHHHGPQPGAVLPRWTGTLLLTHSLWTNGTEPSPRPIDTTFSSRPVAPSASTSAREDKQRLLRTAPNRFARLRVHARYVLLRSFNRPFTLDEILGIFSWIFLSNTIFILIGTTTFVSLVLAIAHGLSFEDYLATKLSEHLMDLTGATFMFESSISPSWRSGVISLRNVSVHLGPEYADRVKELHHLPHDNGQSSPQFDQAHQLPFKRFDDHYHVEQYGDNAPMTAHAAMESSEEGIAEHQRSTFPGLSREEVNYTMYDLKVNQIDVTLSLWRWMDGKGLIKDCSIRGVRGVIDRTHVFWDPLTPYDPVAERDKHRQVSGFEIDSFHLEDMLVYVYYPDAFPPFPVSIYSASLPQLRQRWFLLDVLSADSMVGTYDNCLFSIHQAQDPQSTLLHAAHRHQQFQPLHPWQQKPVLLSTETDMTETPNLPSWRHGSNLTHSPLMPPSSGSAAVPTDRSLNKPCPTKRSHLRIDGVNISHLNAGTEGPFGWITDGQVDVNAIISFPNELDQDPLKRLVHELTDDLESAMTQSASFPLIAGFQASRRQDQPTASAADSATDHPGTSDALAAIDAQSTSMPTRSDQPVSDLVASSSSASEASSISPAEPVDPTLWFDLNVTFNNTRASVPLQTEHISYLNNALIRPIVAYVNAHRTVTSIPCRFTLKASDFDGSWSFYDCGFVDKASTEIGKGFVKLAYDERERNRHLKRVGLWSVQTVTRNIISLMYYVRGKRGFWHYLGIVNDYKV</sequence>
<comment type="similarity">
    <text evidence="2">Belongs to the MDM31/MDM32 family.</text>
</comment>
<evidence type="ECO:0000256" key="5">
    <source>
        <dbReference type="ARBA" id="ARBA00022946"/>
    </source>
</evidence>
<evidence type="ECO:0000313" key="12">
    <source>
        <dbReference type="Proteomes" id="UP001151582"/>
    </source>
</evidence>
<dbReference type="PANTHER" id="PTHR31068:SF0">
    <property type="entry name" value="MITOCHONDRIAL DISTRIBUTION AND MORPHOLOGY PROTEIN 31"/>
    <property type="match status" value="1"/>
</dbReference>
<protein>
    <submittedName>
        <fullName evidence="11">Mitochondrial distribution and morphology protein 31, mitochondrial</fullName>
    </submittedName>
</protein>
<dbReference type="PANTHER" id="PTHR31068">
    <property type="entry name" value="MITOCHONDRIAL DISTRIBUTION AND MORPHOLOGY PROTEIN 31"/>
    <property type="match status" value="1"/>
</dbReference>
<evidence type="ECO:0000256" key="8">
    <source>
        <dbReference type="ARBA" id="ARBA00023136"/>
    </source>
</evidence>
<dbReference type="EMBL" id="JANBQB010000008">
    <property type="protein sequence ID" value="KAJ1984907.1"/>
    <property type="molecule type" value="Genomic_DNA"/>
</dbReference>
<dbReference type="OrthoDB" id="17678at2759"/>
<comment type="subcellular location">
    <subcellularLocation>
        <location evidence="1">Mitochondrion inner membrane</location>
    </subcellularLocation>
</comment>
<evidence type="ECO:0000256" key="6">
    <source>
        <dbReference type="ARBA" id="ARBA00022989"/>
    </source>
</evidence>
<dbReference type="AlphaFoldDB" id="A0A9W8EFG2"/>
<evidence type="ECO:0000313" key="11">
    <source>
        <dbReference type="EMBL" id="KAJ1984907.1"/>
    </source>
</evidence>
<name>A0A9W8EFG2_9FUNG</name>
<feature type="compositionally biased region" description="Polar residues" evidence="10">
    <location>
        <begin position="114"/>
        <end position="128"/>
    </location>
</feature>
<reference evidence="11" key="1">
    <citation type="submission" date="2022-07" db="EMBL/GenBank/DDBJ databases">
        <title>Phylogenomic reconstructions and comparative analyses of Kickxellomycotina fungi.</title>
        <authorList>
            <person name="Reynolds N.K."/>
            <person name="Stajich J.E."/>
            <person name="Barry K."/>
            <person name="Grigoriev I.V."/>
            <person name="Crous P."/>
            <person name="Smith M.E."/>
        </authorList>
    </citation>
    <scope>NUCLEOTIDE SEQUENCE</scope>
    <source>
        <strain evidence="11">RSA 567</strain>
    </source>
</reference>
<evidence type="ECO:0000256" key="10">
    <source>
        <dbReference type="SAM" id="MobiDB-lite"/>
    </source>
</evidence>
<evidence type="ECO:0000256" key="1">
    <source>
        <dbReference type="ARBA" id="ARBA00004273"/>
    </source>
</evidence>
<keyword evidence="12" id="KW-1185">Reference proteome</keyword>
<keyword evidence="4" id="KW-0999">Mitochondrion inner membrane</keyword>
<feature type="compositionally biased region" description="Polar residues" evidence="10">
    <location>
        <begin position="644"/>
        <end position="656"/>
    </location>
</feature>
<comment type="function">
    <text evidence="9">Involved in the organization of the mitochondrial membranes and the global structure of the mitochondria. Also required for mitochondrial distribution and mobility as well as for the maintenance of mitochondrial DNA nucleoids structures.</text>
</comment>
<dbReference type="GO" id="GO:0007005">
    <property type="term" value="P:mitochondrion organization"/>
    <property type="evidence" value="ECO:0007669"/>
    <property type="project" value="InterPro"/>
</dbReference>
<feature type="region of interest" description="Disordered" evidence="10">
    <location>
        <begin position="516"/>
        <end position="539"/>
    </location>
</feature>
<evidence type="ECO:0000256" key="7">
    <source>
        <dbReference type="ARBA" id="ARBA00023128"/>
    </source>
</evidence>
<proteinExistence type="inferred from homology"/>
<dbReference type="Pfam" id="PF08118">
    <property type="entry name" value="MDM31_MDM32"/>
    <property type="match status" value="2"/>
</dbReference>
<keyword evidence="7" id="KW-0496">Mitochondrion</keyword>
<feature type="region of interest" description="Disordered" evidence="10">
    <location>
        <begin position="615"/>
        <end position="675"/>
    </location>
</feature>
<gene>
    <name evidence="11" type="primary">MDM31</name>
    <name evidence="11" type="ORF">H4R34_000358</name>
</gene>
<dbReference type="Proteomes" id="UP001151582">
    <property type="component" value="Unassembled WGS sequence"/>
</dbReference>
<dbReference type="InterPro" id="IPR012571">
    <property type="entry name" value="Mdm31/Mdm32"/>
</dbReference>
<dbReference type="GO" id="GO:0005743">
    <property type="term" value="C:mitochondrial inner membrane"/>
    <property type="evidence" value="ECO:0007669"/>
    <property type="project" value="UniProtKB-SubCell"/>
</dbReference>
<evidence type="ECO:0000256" key="2">
    <source>
        <dbReference type="ARBA" id="ARBA00005687"/>
    </source>
</evidence>